<dbReference type="STRING" id="1274631.LMTR13_10195"/>
<evidence type="ECO:0000313" key="2">
    <source>
        <dbReference type="Proteomes" id="UP000092839"/>
    </source>
</evidence>
<dbReference type="Proteomes" id="UP000092839">
    <property type="component" value="Chromosome"/>
</dbReference>
<dbReference type="RefSeq" id="WP_065727759.1">
    <property type="nucleotide sequence ID" value="NZ_CP016428.1"/>
</dbReference>
<dbReference type="EMBL" id="CP016428">
    <property type="protein sequence ID" value="ANW00481.1"/>
    <property type="molecule type" value="Genomic_DNA"/>
</dbReference>
<dbReference type="InterPro" id="IPR036590">
    <property type="entry name" value="SRAP-like"/>
</dbReference>
<keyword evidence="2" id="KW-1185">Reference proteome</keyword>
<gene>
    <name evidence="1" type="ORF">LMTR13_10195</name>
</gene>
<proteinExistence type="predicted"/>
<dbReference type="AlphaFoldDB" id="A0A1B1UCM0"/>
<reference evidence="1 2" key="1">
    <citation type="submission" date="2016-07" db="EMBL/GenBank/DDBJ databases">
        <title>Complete genome sequence of Bradyrhizobium icense LMTR 13T, a potential inoculant strain isolated from lima bean (Phaseolus lunatus) in Peru.</title>
        <authorList>
            <person name="Ormeno-Orrillo E."/>
            <person name="Duran D."/>
            <person name="Rogel M.A."/>
            <person name="Rey L."/>
            <person name="Imperial J."/>
            <person name="Ruiz-Argueso T."/>
            <person name="Martinez-Romero E."/>
        </authorList>
    </citation>
    <scope>NUCLEOTIDE SEQUENCE [LARGE SCALE GENOMIC DNA]</scope>
    <source>
        <strain evidence="1 2">LMTR 13</strain>
    </source>
</reference>
<evidence type="ECO:0000313" key="1">
    <source>
        <dbReference type="EMBL" id="ANW00481.1"/>
    </source>
</evidence>
<dbReference type="SUPFAM" id="SSF143081">
    <property type="entry name" value="BB1717-like"/>
    <property type="match status" value="1"/>
</dbReference>
<protein>
    <submittedName>
        <fullName evidence="1">Uncharacterized protein</fullName>
    </submittedName>
</protein>
<dbReference type="KEGG" id="bic:LMTR13_10195"/>
<organism evidence="1 2">
    <name type="scientific">Bradyrhizobium icense</name>
    <dbReference type="NCBI Taxonomy" id="1274631"/>
    <lineage>
        <taxon>Bacteria</taxon>
        <taxon>Pseudomonadati</taxon>
        <taxon>Pseudomonadota</taxon>
        <taxon>Alphaproteobacteria</taxon>
        <taxon>Hyphomicrobiales</taxon>
        <taxon>Nitrobacteraceae</taxon>
        <taxon>Bradyrhizobium</taxon>
    </lineage>
</organism>
<dbReference type="Gene3D" id="3.90.1680.20">
    <property type="match status" value="1"/>
</dbReference>
<accession>A0A1B1UCM0</accession>
<sequence length="72" mass="7895">MNPYAGNLPPMPGVFPGYLAPVVRNVGAVRELVLMRWSMPPPPTTGGPLVTNIRNTSCPHWRSRLREEVSGV</sequence>
<name>A0A1B1UCM0_9BRAD</name>